<accession>D7E8I3</accession>
<organism evidence="2 3">
    <name type="scientific">Methanohalobium evestigatum (strain ATCC BAA-1072 / DSM 3721 / NBRC 107634 / OCM 161 / Z-7303)</name>
    <dbReference type="NCBI Taxonomy" id="644295"/>
    <lineage>
        <taxon>Archaea</taxon>
        <taxon>Methanobacteriati</taxon>
        <taxon>Methanobacteriota</taxon>
        <taxon>Stenosarchaea group</taxon>
        <taxon>Methanomicrobia</taxon>
        <taxon>Methanosarcinales</taxon>
        <taxon>Methanosarcinaceae</taxon>
        <taxon>Methanohalobium</taxon>
    </lineage>
</organism>
<feature type="region of interest" description="Disordered" evidence="1">
    <location>
        <begin position="55"/>
        <end position="97"/>
    </location>
</feature>
<dbReference type="EMBL" id="CP002069">
    <property type="protein sequence ID" value="ADI73525.1"/>
    <property type="molecule type" value="Genomic_DNA"/>
</dbReference>
<keyword evidence="3" id="KW-1185">Reference proteome</keyword>
<dbReference type="RefSeq" id="WP_013194093.1">
    <property type="nucleotide sequence ID" value="NC_014253.1"/>
</dbReference>
<dbReference type="HOGENOM" id="CLU_1335049_0_0_2"/>
<evidence type="ECO:0000313" key="2">
    <source>
        <dbReference type="EMBL" id="ADI73525.1"/>
    </source>
</evidence>
<evidence type="ECO:0000256" key="1">
    <source>
        <dbReference type="SAM" id="MobiDB-lite"/>
    </source>
</evidence>
<evidence type="ECO:0000313" key="3">
    <source>
        <dbReference type="Proteomes" id="UP000000391"/>
    </source>
</evidence>
<dbReference type="Proteomes" id="UP000000391">
    <property type="component" value="Chromosome"/>
</dbReference>
<dbReference type="KEGG" id="mev:Metev_0619"/>
<gene>
    <name evidence="2" type="ordered locus">Metev_0619</name>
</gene>
<reference evidence="2 3" key="1">
    <citation type="submission" date="2010-06" db="EMBL/GenBank/DDBJ databases">
        <title>Complete sequence chromosome of Methanohalobium evestigatum Z-7303.</title>
        <authorList>
            <consortium name="US DOE Joint Genome Institute"/>
            <person name="Lucas S."/>
            <person name="Copeland A."/>
            <person name="Lapidus A."/>
            <person name="Cheng J.-F."/>
            <person name="Bruce D."/>
            <person name="Goodwin L."/>
            <person name="Pitluck S."/>
            <person name="Saunders E."/>
            <person name="Detter J.C."/>
            <person name="Han C."/>
            <person name="Tapia R."/>
            <person name="Land M."/>
            <person name="Hauser L."/>
            <person name="Kyrpides N."/>
            <person name="Mikhailova N."/>
            <person name="Sieprawska-Lupa M."/>
            <person name="Whitman W.B."/>
            <person name="Anderson I."/>
            <person name="Woyke T."/>
        </authorList>
    </citation>
    <scope>NUCLEOTIDE SEQUENCE [LARGE SCALE GENOMIC DNA]</scope>
    <source>
        <strain evidence="3">ATCC BAA-1072 / DSM 3721 / NBRC 107634 / OCM 161 / Z-7303</strain>
    </source>
</reference>
<feature type="compositionally biased region" description="Polar residues" evidence="1">
    <location>
        <begin position="57"/>
        <end position="70"/>
    </location>
</feature>
<protein>
    <submittedName>
        <fullName evidence="2">Uncharacterized protein</fullName>
    </submittedName>
</protein>
<dbReference type="AlphaFoldDB" id="D7E8I3"/>
<sequence precursor="true">MDNRLKQTLAMLLIISFAASPISVADQESISAGFFGGVEDFVGGVAERAENMFGEAVNNSSPQGDPQFNRSTDRDKDRVNRSESELDEDGETLEEVEDRVGNRENIDKISDFMDEHDVKAASIRVVDTDEKFYLVKNQGFVESHNGEVDVKAQVTTDDIEFVLERTEDGELGFRERVEVSNRLKDRIINRDTGMESLKFSIFGGI</sequence>
<dbReference type="STRING" id="644295.Metev_0619"/>
<name>D7E8I3_METEZ</name>
<feature type="compositionally biased region" description="Acidic residues" evidence="1">
    <location>
        <begin position="85"/>
        <end position="97"/>
    </location>
</feature>
<feature type="compositionally biased region" description="Basic and acidic residues" evidence="1">
    <location>
        <begin position="71"/>
        <end position="84"/>
    </location>
</feature>
<dbReference type="GeneID" id="9346241"/>
<proteinExistence type="predicted"/>